<evidence type="ECO:0000256" key="1">
    <source>
        <dbReference type="ARBA" id="ARBA00022485"/>
    </source>
</evidence>
<organism evidence="8 9">
    <name type="scientific">Magnetovibrio blakemorei</name>
    <dbReference type="NCBI Taxonomy" id="28181"/>
    <lineage>
        <taxon>Bacteria</taxon>
        <taxon>Pseudomonadati</taxon>
        <taxon>Pseudomonadota</taxon>
        <taxon>Alphaproteobacteria</taxon>
        <taxon>Rhodospirillales</taxon>
        <taxon>Magnetovibrionaceae</taxon>
        <taxon>Magnetovibrio</taxon>
    </lineage>
</organism>
<comment type="similarity">
    <text evidence="6">Belongs to the NapF family.</text>
</comment>
<dbReference type="PANTHER" id="PTHR24960:SF46">
    <property type="entry name" value="FERREDOXIN-TYPE PROTEIN NAPF"/>
    <property type="match status" value="1"/>
</dbReference>
<feature type="domain" description="4Fe-4S ferredoxin-type" evidence="7">
    <location>
        <begin position="59"/>
        <end position="90"/>
    </location>
</feature>
<evidence type="ECO:0000259" key="7">
    <source>
        <dbReference type="PROSITE" id="PS51379"/>
    </source>
</evidence>
<comment type="caution">
    <text evidence="8">The sequence shown here is derived from an EMBL/GenBank/DDBJ whole genome shotgun (WGS) entry which is preliminary data.</text>
</comment>
<feature type="binding site" evidence="6">
    <location>
        <position position="41"/>
    </location>
    <ligand>
        <name>[4Fe-4S] cluster</name>
        <dbReference type="ChEBI" id="CHEBI:49883"/>
        <label>1</label>
    </ligand>
</feature>
<feature type="binding site" evidence="6">
    <location>
        <position position="76"/>
    </location>
    <ligand>
        <name>[4Fe-4S] cluster</name>
        <dbReference type="ChEBI" id="CHEBI:49883"/>
        <label>2</label>
    </ligand>
</feature>
<dbReference type="InterPro" id="IPR017896">
    <property type="entry name" value="4Fe4S_Fe-S-bd"/>
</dbReference>
<dbReference type="CDD" id="cd10564">
    <property type="entry name" value="NapF_like"/>
    <property type="match status" value="1"/>
</dbReference>
<dbReference type="OrthoDB" id="9800445at2"/>
<dbReference type="GO" id="GO:0051539">
    <property type="term" value="F:4 iron, 4 sulfur cluster binding"/>
    <property type="evidence" value="ECO:0007669"/>
    <property type="project" value="UniProtKB-UniRule"/>
</dbReference>
<feature type="binding site" evidence="6">
    <location>
        <position position="148"/>
    </location>
    <ligand>
        <name>[4Fe-4S] cluster</name>
        <dbReference type="ChEBI" id="CHEBI:49883"/>
        <label>3</label>
    </ligand>
</feature>
<dbReference type="GO" id="GO:0046872">
    <property type="term" value="F:metal ion binding"/>
    <property type="evidence" value="ECO:0007669"/>
    <property type="project" value="UniProtKB-KW"/>
</dbReference>
<feature type="binding site" evidence="6">
    <location>
        <position position="73"/>
    </location>
    <ligand>
        <name>[4Fe-4S] cluster</name>
        <dbReference type="ChEBI" id="CHEBI:49883"/>
        <label>2</label>
    </ligand>
</feature>
<dbReference type="Proteomes" id="UP000095347">
    <property type="component" value="Unassembled WGS sequence"/>
</dbReference>
<evidence type="ECO:0000256" key="6">
    <source>
        <dbReference type="HAMAP-Rule" id="MF_02201"/>
    </source>
</evidence>
<feature type="binding site" evidence="6">
    <location>
        <position position="151"/>
    </location>
    <ligand>
        <name>[4Fe-4S] cluster</name>
        <dbReference type="ChEBI" id="CHEBI:49883"/>
        <label>3</label>
    </ligand>
</feature>
<accession>A0A1E5Q8S1</accession>
<keyword evidence="9" id="KW-1185">Reference proteome</keyword>
<dbReference type="InterPro" id="IPR050157">
    <property type="entry name" value="PSI_iron-sulfur_center"/>
</dbReference>
<keyword evidence="3 6" id="KW-0677">Repeat</keyword>
<gene>
    <name evidence="6" type="primary">napF</name>
    <name evidence="8" type="ORF">BEN30_09260</name>
</gene>
<comment type="cofactor">
    <cofactor evidence="6">
        <name>[4Fe-4S] cluster</name>
        <dbReference type="ChEBI" id="CHEBI:49883"/>
    </cofactor>
</comment>
<dbReference type="NCBIfam" id="TIGR00402">
    <property type="entry name" value="napF"/>
    <property type="match status" value="1"/>
</dbReference>
<keyword evidence="1 6" id="KW-0004">4Fe-4S</keyword>
<keyword evidence="6" id="KW-0963">Cytoplasm</keyword>
<feature type="binding site" evidence="6">
    <location>
        <position position="38"/>
    </location>
    <ligand>
        <name>[4Fe-4S] cluster</name>
        <dbReference type="ChEBI" id="CHEBI:49883"/>
        <label>1</label>
    </ligand>
</feature>
<proteinExistence type="inferred from homology"/>
<sequence length="175" mass="18771">MQVSLSRRAFFSGRGAQPVVAPFRPPWSRAEQHFVDLCTHCNECRDVCAEQIIVLGGGGYPEVDFQNGECSFCGDCAQVCEPGAIVAAHVFEALPWNLGVELSANCLSQNGVMCRVCGERCDARAIRFQLAVGGNALPVIDQSSCTGCGACIAPCPVGALEIKRFENEDQLEELS</sequence>
<name>A0A1E5Q8S1_9PROT</name>
<evidence type="ECO:0000256" key="5">
    <source>
        <dbReference type="ARBA" id="ARBA00023014"/>
    </source>
</evidence>
<dbReference type="PROSITE" id="PS51379">
    <property type="entry name" value="4FE4S_FER_2"/>
    <property type="match status" value="3"/>
</dbReference>
<keyword evidence="5 6" id="KW-0411">Iron-sulfur</keyword>
<feature type="binding site" evidence="6">
    <location>
        <position position="155"/>
    </location>
    <ligand>
        <name>[4Fe-4S] cluster</name>
        <dbReference type="ChEBI" id="CHEBI:49883"/>
        <label>3</label>
    </ligand>
</feature>
<feature type="domain" description="4Fe-4S ferredoxin-type" evidence="7">
    <location>
        <begin position="28"/>
        <end position="58"/>
    </location>
</feature>
<dbReference type="InterPro" id="IPR004496">
    <property type="entry name" value="NapF"/>
</dbReference>
<comment type="subcellular location">
    <subcellularLocation>
        <location evidence="6">Cytoplasm</location>
    </subcellularLocation>
</comment>
<dbReference type="STRING" id="28181.BEN30_09260"/>
<keyword evidence="2 6" id="KW-0479">Metal-binding</keyword>
<feature type="binding site" evidence="6">
    <location>
        <position position="44"/>
    </location>
    <ligand>
        <name>[4Fe-4S] cluster</name>
        <dbReference type="ChEBI" id="CHEBI:49883"/>
        <label>1</label>
    </ligand>
</feature>
<feature type="binding site" evidence="6">
    <location>
        <position position="48"/>
    </location>
    <ligand>
        <name>[4Fe-4S] cluster</name>
        <dbReference type="ChEBI" id="CHEBI:49883"/>
        <label>1</label>
    </ligand>
</feature>
<reference evidence="9" key="1">
    <citation type="submission" date="2016-07" db="EMBL/GenBank/DDBJ databases">
        <authorList>
            <person name="Florea S."/>
            <person name="Webb J.S."/>
            <person name="Jaromczyk J."/>
            <person name="Schardl C.L."/>
        </authorList>
    </citation>
    <scope>NUCLEOTIDE SEQUENCE [LARGE SCALE GENOMIC DNA]</scope>
    <source>
        <strain evidence="9">MV-1</strain>
    </source>
</reference>
<dbReference type="EMBL" id="MCGG01000021">
    <property type="protein sequence ID" value="OEJ67652.1"/>
    <property type="molecule type" value="Genomic_DNA"/>
</dbReference>
<evidence type="ECO:0000313" key="8">
    <source>
        <dbReference type="EMBL" id="OEJ67652.1"/>
    </source>
</evidence>
<dbReference type="PROSITE" id="PS00198">
    <property type="entry name" value="4FE4S_FER_1"/>
    <property type="match status" value="1"/>
</dbReference>
<feature type="binding site" evidence="6">
    <location>
        <position position="145"/>
    </location>
    <ligand>
        <name>[4Fe-4S] cluster</name>
        <dbReference type="ChEBI" id="CHEBI:49883"/>
        <label>3</label>
    </ligand>
</feature>
<keyword evidence="4 6" id="KW-0408">Iron</keyword>
<dbReference type="Pfam" id="PF12838">
    <property type="entry name" value="Fer4_7"/>
    <property type="match status" value="1"/>
</dbReference>
<feature type="domain" description="4Fe-4S ferredoxin-type" evidence="7">
    <location>
        <begin position="136"/>
        <end position="165"/>
    </location>
</feature>
<dbReference type="Pfam" id="PF00037">
    <property type="entry name" value="Fer4"/>
    <property type="match status" value="1"/>
</dbReference>
<dbReference type="HAMAP" id="MF_02201">
    <property type="entry name" value="NapF"/>
    <property type="match status" value="1"/>
</dbReference>
<comment type="subunit">
    <text evidence="6">Interacts with the cytoplasmic NapA precursor.</text>
</comment>
<evidence type="ECO:0000256" key="2">
    <source>
        <dbReference type="ARBA" id="ARBA00022723"/>
    </source>
</evidence>
<feature type="binding site" evidence="6">
    <location>
        <position position="80"/>
    </location>
    <ligand>
        <name>[4Fe-4S] cluster</name>
        <dbReference type="ChEBI" id="CHEBI:49883"/>
        <label>2</label>
    </ligand>
</feature>
<protein>
    <recommendedName>
        <fullName evidence="6">Ferredoxin-type protein NapF</fullName>
    </recommendedName>
</protein>
<comment type="function">
    <text evidence="6">Could be involved in the maturation of NapA, the catalytic subunit of the periplasmic nitrate reductase, before its export into the periplasm.</text>
</comment>
<dbReference type="InterPro" id="IPR017900">
    <property type="entry name" value="4Fe4S_Fe_S_CS"/>
</dbReference>
<dbReference type="GO" id="GO:0005737">
    <property type="term" value="C:cytoplasm"/>
    <property type="evidence" value="ECO:0007669"/>
    <property type="project" value="UniProtKB-SubCell"/>
</dbReference>
<dbReference type="SUPFAM" id="SSF46548">
    <property type="entry name" value="alpha-helical ferredoxin"/>
    <property type="match status" value="1"/>
</dbReference>
<dbReference type="PANTHER" id="PTHR24960">
    <property type="entry name" value="PHOTOSYSTEM I IRON-SULFUR CENTER-RELATED"/>
    <property type="match status" value="1"/>
</dbReference>
<dbReference type="Gene3D" id="3.30.70.20">
    <property type="match status" value="2"/>
</dbReference>
<evidence type="ECO:0000313" key="9">
    <source>
        <dbReference type="Proteomes" id="UP000095347"/>
    </source>
</evidence>
<dbReference type="AlphaFoldDB" id="A0A1E5Q8S1"/>
<evidence type="ECO:0000256" key="4">
    <source>
        <dbReference type="ARBA" id="ARBA00023004"/>
    </source>
</evidence>
<evidence type="ECO:0000256" key="3">
    <source>
        <dbReference type="ARBA" id="ARBA00022737"/>
    </source>
</evidence>
<feature type="binding site" evidence="6">
    <location>
        <position position="70"/>
    </location>
    <ligand>
        <name>[4Fe-4S] cluster</name>
        <dbReference type="ChEBI" id="CHEBI:49883"/>
        <label>2</label>
    </ligand>
</feature>